<name>E3MA65_CAERE</name>
<dbReference type="HOGENOM" id="CLU_438221_0_0_1"/>
<dbReference type="EMBL" id="DS268431">
    <property type="protein sequence ID" value="EFO96811.1"/>
    <property type="molecule type" value="Genomic_DNA"/>
</dbReference>
<feature type="signal peptide" evidence="2">
    <location>
        <begin position="1"/>
        <end position="19"/>
    </location>
</feature>
<dbReference type="OMA" id="RATWIDR"/>
<keyword evidence="4" id="KW-1185">Reference proteome</keyword>
<evidence type="ECO:0008006" key="5">
    <source>
        <dbReference type="Google" id="ProtNLM"/>
    </source>
</evidence>
<protein>
    <recommendedName>
        <fullName evidence="5">ShKT domain-containing protein</fullName>
    </recommendedName>
</protein>
<keyword evidence="2" id="KW-0732">Signal</keyword>
<evidence type="ECO:0000256" key="2">
    <source>
        <dbReference type="SAM" id="SignalP"/>
    </source>
</evidence>
<sequence>MSRSTVFLIFLSFFGIASAISPINLENCIPGSFFVENYIKYECFQSGTVKGYTIAGCQPSNDLTGVTLMQWETYNEKWFKYHCVIDGRNAQYSVKACLDPVGEVLPVGKSRSFPDGETFTCFIERDKVKLNHQTSEQNVYYHALVPANYVIVRPNAVGCRVGEQVYGDRATWIDRRNDTITVGSESKVVGKGSTMQCKKYENGTYAVEVAACLTSENTYIRPEDFGTVEDAIVKCAWVEGKCVLRKAEVTELGCKHNNSVYRHNQEWNSEDGSTAYACQFGKIEKKGCLVGSLLIPLYAIRYIEGNAFYCFQGTQVRSFGDLKGCTTSTGEVVPFENRAKNGDHLESCGFSFNQDGTVEFKWTQVGCIYSKELITVNAIQKFGDQYVHCALNGTAGYVVKMMTKEEVEKWLTATQQQWSNIVSGNEGKGTAVKREVPTPEPVTTPSTTTTSTTTTTTPAPTTTTTTTTTEAPTTTTTTTTTTEAPTTTTTTTPKLPVKKCVDLVEDCDKMKIYCNSEQEQAKFLREAVQKFSINPKNKSKMLEFIDHMLSTFVSYFSLTADEENNGNGDHKLEGDKCNYRKKCGKCDKGDKTCHCKCDHQKDFNRRLVRSLCPKTCDLCDEKHSSISSIIATKTSQACVRHHCDHFE</sequence>
<dbReference type="InParanoid" id="E3MA65"/>
<proteinExistence type="predicted"/>
<evidence type="ECO:0000313" key="3">
    <source>
        <dbReference type="EMBL" id="EFO96811.1"/>
    </source>
</evidence>
<dbReference type="eggNOG" id="KOG1216">
    <property type="taxonomic scope" value="Eukaryota"/>
</dbReference>
<evidence type="ECO:0000256" key="1">
    <source>
        <dbReference type="SAM" id="MobiDB-lite"/>
    </source>
</evidence>
<dbReference type="FunCoup" id="E3MA65">
    <property type="interactions" value="151"/>
</dbReference>
<gene>
    <name evidence="3" type="ORF">CRE_17108</name>
</gene>
<dbReference type="STRING" id="31234.E3MA65"/>
<feature type="compositionally biased region" description="Low complexity" evidence="1">
    <location>
        <begin position="441"/>
        <end position="492"/>
    </location>
</feature>
<dbReference type="Proteomes" id="UP000008281">
    <property type="component" value="Unassembled WGS sequence"/>
</dbReference>
<feature type="chain" id="PRO_5003175473" description="ShKT domain-containing protein" evidence="2">
    <location>
        <begin position="20"/>
        <end position="647"/>
    </location>
</feature>
<dbReference type="PANTHER" id="PTHR36493">
    <property type="entry name" value="NEUROBLAST DIFFERENTIATION-ASSOCIATED PROTEIN AHNAK-LIKE PROTEIN"/>
    <property type="match status" value="1"/>
</dbReference>
<reference evidence="3" key="1">
    <citation type="submission" date="2007-07" db="EMBL/GenBank/DDBJ databases">
        <title>PCAP assembly of the Caenorhabditis remanei genome.</title>
        <authorList>
            <consortium name="The Caenorhabditis remanei Sequencing Consortium"/>
            <person name="Wilson R.K."/>
        </authorList>
    </citation>
    <scope>NUCLEOTIDE SEQUENCE [LARGE SCALE GENOMIC DNA]</scope>
    <source>
        <strain evidence="3">PB4641</strain>
    </source>
</reference>
<organism evidence="4">
    <name type="scientific">Caenorhabditis remanei</name>
    <name type="common">Caenorhabditis vulgaris</name>
    <dbReference type="NCBI Taxonomy" id="31234"/>
    <lineage>
        <taxon>Eukaryota</taxon>
        <taxon>Metazoa</taxon>
        <taxon>Ecdysozoa</taxon>
        <taxon>Nematoda</taxon>
        <taxon>Chromadorea</taxon>
        <taxon>Rhabditida</taxon>
        <taxon>Rhabditina</taxon>
        <taxon>Rhabditomorpha</taxon>
        <taxon>Rhabditoidea</taxon>
        <taxon>Rhabditidae</taxon>
        <taxon>Peloderinae</taxon>
        <taxon>Caenorhabditis</taxon>
    </lineage>
</organism>
<dbReference type="PANTHER" id="PTHR36493:SF3">
    <property type="entry name" value="CHITIN-BINDING TYPE-4 DOMAIN-CONTAINING PROTEIN"/>
    <property type="match status" value="1"/>
</dbReference>
<accession>E3MA65</accession>
<feature type="region of interest" description="Disordered" evidence="1">
    <location>
        <begin position="423"/>
        <end position="492"/>
    </location>
</feature>
<dbReference type="AlphaFoldDB" id="E3MA65"/>
<dbReference type="OrthoDB" id="5780467at2759"/>
<evidence type="ECO:0000313" key="4">
    <source>
        <dbReference type="Proteomes" id="UP000008281"/>
    </source>
</evidence>